<organism evidence="1 2">
    <name type="scientific">Araneus ventricosus</name>
    <name type="common">Orbweaver spider</name>
    <name type="synonym">Epeira ventricosa</name>
    <dbReference type="NCBI Taxonomy" id="182803"/>
    <lineage>
        <taxon>Eukaryota</taxon>
        <taxon>Metazoa</taxon>
        <taxon>Ecdysozoa</taxon>
        <taxon>Arthropoda</taxon>
        <taxon>Chelicerata</taxon>
        <taxon>Arachnida</taxon>
        <taxon>Araneae</taxon>
        <taxon>Araneomorphae</taxon>
        <taxon>Entelegynae</taxon>
        <taxon>Araneoidea</taxon>
        <taxon>Araneidae</taxon>
        <taxon>Araneus</taxon>
    </lineage>
</organism>
<dbReference type="AlphaFoldDB" id="A0A4Y2CZB2"/>
<gene>
    <name evidence="1" type="ORF">AVEN_52462_1</name>
</gene>
<protein>
    <submittedName>
        <fullName evidence="1">Uncharacterized protein</fullName>
    </submittedName>
</protein>
<accession>A0A4Y2CZB2</accession>
<proteinExistence type="predicted"/>
<name>A0A4Y2CZB2_ARAVE</name>
<dbReference type="Proteomes" id="UP000499080">
    <property type="component" value="Unassembled WGS sequence"/>
</dbReference>
<keyword evidence="2" id="KW-1185">Reference proteome</keyword>
<comment type="caution">
    <text evidence="1">The sequence shown here is derived from an EMBL/GenBank/DDBJ whole genome shotgun (WGS) entry which is preliminary data.</text>
</comment>
<reference evidence="1 2" key="1">
    <citation type="journal article" date="2019" name="Sci. Rep.">
        <title>Orb-weaving spider Araneus ventricosus genome elucidates the spidroin gene catalogue.</title>
        <authorList>
            <person name="Kono N."/>
            <person name="Nakamura H."/>
            <person name="Ohtoshi R."/>
            <person name="Moran D.A.P."/>
            <person name="Shinohara A."/>
            <person name="Yoshida Y."/>
            <person name="Fujiwara M."/>
            <person name="Mori M."/>
            <person name="Tomita M."/>
            <person name="Arakawa K."/>
        </authorList>
    </citation>
    <scope>NUCLEOTIDE SEQUENCE [LARGE SCALE GENOMIC DNA]</scope>
</reference>
<sequence>MSRFEATQGLFWDGPRNFEPLSDDEHDTWTCILSSTFRTTPTGGRLTPYDGSKLLEQNEVHRVKSGELRPVLESFDMDMNEPTEPDWL</sequence>
<evidence type="ECO:0000313" key="2">
    <source>
        <dbReference type="Proteomes" id="UP000499080"/>
    </source>
</evidence>
<dbReference type="EMBL" id="BGPR01000259">
    <property type="protein sequence ID" value="GBM08625.1"/>
    <property type="molecule type" value="Genomic_DNA"/>
</dbReference>
<evidence type="ECO:0000313" key="1">
    <source>
        <dbReference type="EMBL" id="GBM08625.1"/>
    </source>
</evidence>